<evidence type="ECO:0000256" key="4">
    <source>
        <dbReference type="ARBA" id="ARBA00022723"/>
    </source>
</evidence>
<dbReference type="Proteomes" id="UP000729402">
    <property type="component" value="Unassembled WGS sequence"/>
</dbReference>
<evidence type="ECO:0000256" key="11">
    <source>
        <dbReference type="ARBA" id="ARBA00023242"/>
    </source>
</evidence>
<feature type="domain" description="ZF-HD dimerization-type" evidence="13">
    <location>
        <begin position="66"/>
        <end position="112"/>
    </location>
</feature>
<keyword evidence="6" id="KW-0862">Zinc</keyword>
<dbReference type="GO" id="GO:0003700">
    <property type="term" value="F:DNA-binding transcription factor activity"/>
    <property type="evidence" value="ECO:0007669"/>
    <property type="project" value="TreeGrafter"/>
</dbReference>
<dbReference type="OrthoDB" id="636896at2759"/>
<keyword evidence="8" id="KW-0238">DNA-binding</keyword>
<comment type="function">
    <text evidence="1">Putative transcription factor.</text>
</comment>
<dbReference type="GO" id="GO:0005634">
    <property type="term" value="C:nucleus"/>
    <property type="evidence" value="ECO:0007669"/>
    <property type="project" value="UniProtKB-SubCell"/>
</dbReference>
<reference evidence="14" key="1">
    <citation type="journal article" date="2021" name="bioRxiv">
        <title>Whole Genome Assembly and Annotation of Northern Wild Rice, Zizania palustris L., Supports a Whole Genome Duplication in the Zizania Genus.</title>
        <authorList>
            <person name="Haas M."/>
            <person name="Kono T."/>
            <person name="Macchietto M."/>
            <person name="Millas R."/>
            <person name="McGilp L."/>
            <person name="Shao M."/>
            <person name="Duquette J."/>
            <person name="Hirsch C.N."/>
            <person name="Kimball J."/>
        </authorList>
    </citation>
    <scope>NUCLEOTIDE SEQUENCE</scope>
    <source>
        <tissue evidence="14">Fresh leaf tissue</tissue>
    </source>
</reference>
<dbReference type="EMBL" id="JAAALK010000282">
    <property type="protein sequence ID" value="KAG8077329.1"/>
    <property type="molecule type" value="Genomic_DNA"/>
</dbReference>
<evidence type="ECO:0000256" key="9">
    <source>
        <dbReference type="ARBA" id="ARBA00023155"/>
    </source>
</evidence>
<feature type="region of interest" description="Disordered" evidence="12">
    <location>
        <begin position="1"/>
        <end position="22"/>
    </location>
</feature>
<evidence type="ECO:0000313" key="14">
    <source>
        <dbReference type="EMBL" id="KAG8077329.1"/>
    </source>
</evidence>
<keyword evidence="4" id="KW-0479">Metal-binding</keyword>
<comment type="subunit">
    <text evidence="3">Homo- and heterodimer with other ZFHD proteins.</text>
</comment>
<evidence type="ECO:0000256" key="5">
    <source>
        <dbReference type="ARBA" id="ARBA00022771"/>
    </source>
</evidence>
<dbReference type="GO" id="GO:0050793">
    <property type="term" value="P:regulation of developmental process"/>
    <property type="evidence" value="ECO:0007669"/>
    <property type="project" value="TreeGrafter"/>
</dbReference>
<evidence type="ECO:0000259" key="13">
    <source>
        <dbReference type="PROSITE" id="PS51523"/>
    </source>
</evidence>
<keyword evidence="15" id="KW-1185">Reference proteome</keyword>
<evidence type="ECO:0000256" key="6">
    <source>
        <dbReference type="ARBA" id="ARBA00022833"/>
    </source>
</evidence>
<evidence type="ECO:0000256" key="3">
    <source>
        <dbReference type="ARBA" id="ARBA00011416"/>
    </source>
</evidence>
<dbReference type="PANTHER" id="PTHR31948">
    <property type="entry name" value="ZINC-FINGER HOMEODOMAIN PROTEIN 2"/>
    <property type="match status" value="1"/>
</dbReference>
<dbReference type="AlphaFoldDB" id="A0A8J5W550"/>
<name>A0A8J5W550_ZIZPA</name>
<evidence type="ECO:0000256" key="8">
    <source>
        <dbReference type="ARBA" id="ARBA00023125"/>
    </source>
</evidence>
<dbReference type="InterPro" id="IPR006455">
    <property type="entry name" value="Homeodomain_ZF_HD"/>
</dbReference>
<accession>A0A8J5W550</accession>
<gene>
    <name evidence="14" type="ORF">GUJ93_ZPchr0007g5765</name>
</gene>
<keyword evidence="9" id="KW-0371">Homeobox</keyword>
<feature type="region of interest" description="Disordered" evidence="12">
    <location>
        <begin position="110"/>
        <end position="186"/>
    </location>
</feature>
<evidence type="ECO:0000256" key="12">
    <source>
        <dbReference type="SAM" id="MobiDB-lite"/>
    </source>
</evidence>
<dbReference type="InterPro" id="IPR006456">
    <property type="entry name" value="ZF_HD_homeobox_Cys/His_dimer"/>
</dbReference>
<protein>
    <recommendedName>
        <fullName evidence="13">ZF-HD dimerization-type domain-containing protein</fullName>
    </recommendedName>
</protein>
<dbReference type="NCBIfam" id="TIGR01566">
    <property type="entry name" value="ZF_HD_prot_N"/>
    <property type="match status" value="1"/>
</dbReference>
<evidence type="ECO:0000256" key="1">
    <source>
        <dbReference type="ARBA" id="ARBA00004049"/>
    </source>
</evidence>
<proteinExistence type="predicted"/>
<evidence type="ECO:0000256" key="10">
    <source>
        <dbReference type="ARBA" id="ARBA00023163"/>
    </source>
</evidence>
<comment type="caution">
    <text evidence="14">The sequence shown here is derived from an EMBL/GenBank/DDBJ whole genome shotgun (WGS) entry which is preliminary data.</text>
</comment>
<keyword evidence="10" id="KW-0804">Transcription</keyword>
<dbReference type="Pfam" id="PF04770">
    <property type="entry name" value="ZF-HD_dimer"/>
    <property type="match status" value="1"/>
</dbReference>
<evidence type="ECO:0000256" key="2">
    <source>
        <dbReference type="ARBA" id="ARBA00004123"/>
    </source>
</evidence>
<evidence type="ECO:0000313" key="15">
    <source>
        <dbReference type="Proteomes" id="UP000729402"/>
    </source>
</evidence>
<dbReference type="GO" id="GO:0008270">
    <property type="term" value="F:zinc ion binding"/>
    <property type="evidence" value="ECO:0007669"/>
    <property type="project" value="UniProtKB-KW"/>
</dbReference>
<organism evidence="14 15">
    <name type="scientific">Zizania palustris</name>
    <name type="common">Northern wild rice</name>
    <dbReference type="NCBI Taxonomy" id="103762"/>
    <lineage>
        <taxon>Eukaryota</taxon>
        <taxon>Viridiplantae</taxon>
        <taxon>Streptophyta</taxon>
        <taxon>Embryophyta</taxon>
        <taxon>Tracheophyta</taxon>
        <taxon>Spermatophyta</taxon>
        <taxon>Magnoliopsida</taxon>
        <taxon>Liliopsida</taxon>
        <taxon>Poales</taxon>
        <taxon>Poaceae</taxon>
        <taxon>BOP clade</taxon>
        <taxon>Oryzoideae</taxon>
        <taxon>Oryzeae</taxon>
        <taxon>Zizaniinae</taxon>
        <taxon>Zizania</taxon>
    </lineage>
</organism>
<dbReference type="PROSITE" id="PS51523">
    <property type="entry name" value="ZF_HD_DIMER"/>
    <property type="match status" value="1"/>
</dbReference>
<comment type="subcellular location">
    <subcellularLocation>
        <location evidence="2">Nucleus</location>
    </subcellularLocation>
</comment>
<sequence length="246" mass="26404">MTPTATTTLFPARKPQESATASNASYVRGMELRVHKDDVGDVGGGCSPPTPLHRGTAPAAETMSQYHECLRNHAAAAGGHVVDGCGEFMPASTEDTLACAACGCHRSFHRRDPSPGRALLPTSINSRAPPLLLLPPPPASKQGLPFPGYGTHSGGTGTTTASSSEERRRSSPAPPRRRSRTTFTREQKEQMLAFAERVGWRIQGQQEATVEHFCAQAGVRRQALKAPENMDLRGSSTRIYHGKHQA</sequence>
<keyword evidence="5" id="KW-0863">Zinc-finger</keyword>
<reference evidence="14" key="2">
    <citation type="submission" date="2021-02" db="EMBL/GenBank/DDBJ databases">
        <authorList>
            <person name="Kimball J.A."/>
            <person name="Haas M.W."/>
            <person name="Macchietto M."/>
            <person name="Kono T."/>
            <person name="Duquette J."/>
            <person name="Shao M."/>
        </authorList>
    </citation>
    <scope>NUCLEOTIDE SEQUENCE</scope>
    <source>
        <tissue evidence="14">Fresh leaf tissue</tissue>
    </source>
</reference>
<evidence type="ECO:0000256" key="7">
    <source>
        <dbReference type="ARBA" id="ARBA00023015"/>
    </source>
</evidence>
<dbReference type="NCBIfam" id="TIGR01565">
    <property type="entry name" value="homeo_ZF_HD"/>
    <property type="match status" value="1"/>
</dbReference>
<keyword evidence="7" id="KW-0805">Transcription regulation</keyword>
<dbReference type="GO" id="GO:0000976">
    <property type="term" value="F:transcription cis-regulatory region binding"/>
    <property type="evidence" value="ECO:0007669"/>
    <property type="project" value="TreeGrafter"/>
</dbReference>
<dbReference type="PANTHER" id="PTHR31948:SF95">
    <property type="entry name" value="ZINC-FINGER HOMEODOMAIN PROTEIN 5"/>
    <property type="match status" value="1"/>
</dbReference>
<keyword evidence="11" id="KW-0539">Nucleus</keyword>